<comment type="caution">
    <text evidence="2">The sequence shown here is derived from an EMBL/GenBank/DDBJ whole genome shotgun (WGS) entry which is preliminary data.</text>
</comment>
<dbReference type="Pfam" id="PF07508">
    <property type="entry name" value="Recombinase"/>
    <property type="match status" value="1"/>
</dbReference>
<sequence length="59" mass="6543">VIVSIRAEGHTTLRAIADVLNARGIRTRRGGRWHVSTVRNLLVRLRSKGGNDIQINAKV</sequence>
<organism evidence="2 3">
    <name type="scientific">Lutimaribacter marinistellae</name>
    <dbReference type="NCBI Taxonomy" id="1820329"/>
    <lineage>
        <taxon>Bacteria</taxon>
        <taxon>Pseudomonadati</taxon>
        <taxon>Pseudomonadota</taxon>
        <taxon>Alphaproteobacteria</taxon>
        <taxon>Rhodobacterales</taxon>
        <taxon>Roseobacteraceae</taxon>
        <taxon>Lutimaribacter</taxon>
    </lineage>
</organism>
<proteinExistence type="predicted"/>
<keyword evidence="3" id="KW-1185">Reference proteome</keyword>
<name>A0ABV7TJ60_9RHOB</name>
<accession>A0ABV7TJ60</accession>
<evidence type="ECO:0000259" key="1">
    <source>
        <dbReference type="Pfam" id="PF07508"/>
    </source>
</evidence>
<feature type="domain" description="Recombinase" evidence="1">
    <location>
        <begin position="11"/>
        <end position="49"/>
    </location>
</feature>
<dbReference type="InterPro" id="IPR011109">
    <property type="entry name" value="DNA_bind_recombinase_dom"/>
</dbReference>
<evidence type="ECO:0000313" key="2">
    <source>
        <dbReference type="EMBL" id="MFC3614779.1"/>
    </source>
</evidence>
<protein>
    <submittedName>
        <fullName evidence="2">Recombinase family protein</fullName>
    </submittedName>
</protein>
<dbReference type="EMBL" id="JBHRXI010000014">
    <property type="protein sequence ID" value="MFC3614779.1"/>
    <property type="molecule type" value="Genomic_DNA"/>
</dbReference>
<dbReference type="Proteomes" id="UP001595629">
    <property type="component" value="Unassembled WGS sequence"/>
</dbReference>
<reference evidence="3" key="1">
    <citation type="journal article" date="2019" name="Int. J. Syst. Evol. Microbiol.">
        <title>The Global Catalogue of Microorganisms (GCM) 10K type strain sequencing project: providing services to taxonomists for standard genome sequencing and annotation.</title>
        <authorList>
            <consortium name="The Broad Institute Genomics Platform"/>
            <consortium name="The Broad Institute Genome Sequencing Center for Infectious Disease"/>
            <person name="Wu L."/>
            <person name="Ma J."/>
        </authorList>
    </citation>
    <scope>NUCLEOTIDE SEQUENCE [LARGE SCALE GENOMIC DNA]</scope>
    <source>
        <strain evidence="3">KCTC 42911</strain>
    </source>
</reference>
<gene>
    <name evidence="2" type="ORF">ACFORG_13485</name>
</gene>
<evidence type="ECO:0000313" key="3">
    <source>
        <dbReference type="Proteomes" id="UP001595629"/>
    </source>
</evidence>
<dbReference type="RefSeq" id="WP_386736058.1">
    <property type="nucleotide sequence ID" value="NZ_JBHRXI010000014.1"/>
</dbReference>
<feature type="non-terminal residue" evidence="2">
    <location>
        <position position="1"/>
    </location>
</feature>